<sequence>MNTEGGRISQLIDSARRCAIQEQLAKARNYYGVDSCGTCKAIVIGQTVPSDSSYQISKVANCGYDYSRPPVVPESVRIARLEQELFEKRNDPLNPETRFVKYSPSTRRIIIPCPQVNLLNGPPEVIGCPLPNTILNSTIPR</sequence>
<dbReference type="EMBL" id="MN740166">
    <property type="protein sequence ID" value="QHT91574.1"/>
    <property type="molecule type" value="Genomic_DNA"/>
</dbReference>
<accession>A0A6C0IEQ0</accession>
<reference evidence="1" key="1">
    <citation type="journal article" date="2020" name="Nature">
        <title>Giant virus diversity and host interactions through global metagenomics.</title>
        <authorList>
            <person name="Schulz F."/>
            <person name="Roux S."/>
            <person name="Paez-Espino D."/>
            <person name="Jungbluth S."/>
            <person name="Walsh D.A."/>
            <person name="Denef V.J."/>
            <person name="McMahon K.D."/>
            <person name="Konstantinidis K.T."/>
            <person name="Eloe-Fadrosh E.A."/>
            <person name="Kyrpides N.C."/>
            <person name="Woyke T."/>
        </authorList>
    </citation>
    <scope>NUCLEOTIDE SEQUENCE</scope>
    <source>
        <strain evidence="1">GVMAG-M-3300023184-77</strain>
    </source>
</reference>
<proteinExistence type="predicted"/>
<organism evidence="1">
    <name type="scientific">viral metagenome</name>
    <dbReference type="NCBI Taxonomy" id="1070528"/>
    <lineage>
        <taxon>unclassified sequences</taxon>
        <taxon>metagenomes</taxon>
        <taxon>organismal metagenomes</taxon>
    </lineage>
</organism>
<name>A0A6C0IEQ0_9ZZZZ</name>
<evidence type="ECO:0000313" key="1">
    <source>
        <dbReference type="EMBL" id="QHT91574.1"/>
    </source>
</evidence>
<protein>
    <submittedName>
        <fullName evidence="1">Uncharacterized protein</fullName>
    </submittedName>
</protein>
<dbReference type="AlphaFoldDB" id="A0A6C0IEQ0"/>